<reference evidence="2" key="2">
    <citation type="submission" date="2022-01" db="EMBL/GenBank/DDBJ databases">
        <authorList>
            <person name="Yamashiro T."/>
            <person name="Shiraishi A."/>
            <person name="Satake H."/>
            <person name="Nakayama K."/>
        </authorList>
    </citation>
    <scope>NUCLEOTIDE SEQUENCE</scope>
</reference>
<feature type="compositionally biased region" description="Polar residues" evidence="1">
    <location>
        <begin position="54"/>
        <end position="63"/>
    </location>
</feature>
<protein>
    <submittedName>
        <fullName evidence="2">Uncharacterized protein</fullName>
    </submittedName>
</protein>
<proteinExistence type="predicted"/>
<organism evidence="2 3">
    <name type="scientific">Tanacetum coccineum</name>
    <dbReference type="NCBI Taxonomy" id="301880"/>
    <lineage>
        <taxon>Eukaryota</taxon>
        <taxon>Viridiplantae</taxon>
        <taxon>Streptophyta</taxon>
        <taxon>Embryophyta</taxon>
        <taxon>Tracheophyta</taxon>
        <taxon>Spermatophyta</taxon>
        <taxon>Magnoliopsida</taxon>
        <taxon>eudicotyledons</taxon>
        <taxon>Gunneridae</taxon>
        <taxon>Pentapetalae</taxon>
        <taxon>asterids</taxon>
        <taxon>campanulids</taxon>
        <taxon>Asterales</taxon>
        <taxon>Asteraceae</taxon>
        <taxon>Asteroideae</taxon>
        <taxon>Anthemideae</taxon>
        <taxon>Anthemidinae</taxon>
        <taxon>Tanacetum</taxon>
    </lineage>
</organism>
<evidence type="ECO:0000313" key="2">
    <source>
        <dbReference type="EMBL" id="GJT28593.1"/>
    </source>
</evidence>
<name>A0ABQ5CQI2_9ASTR</name>
<feature type="compositionally biased region" description="Polar residues" evidence="1">
    <location>
        <begin position="21"/>
        <end position="31"/>
    </location>
</feature>
<evidence type="ECO:0000256" key="1">
    <source>
        <dbReference type="SAM" id="MobiDB-lite"/>
    </source>
</evidence>
<keyword evidence="3" id="KW-1185">Reference proteome</keyword>
<sequence>MSVANTCKSANGREVGVSSPPVGNSGKTNTGGKFHKSLPEVPGKGKEKVGRGTSGPSSSQTLQILKKKSQLEHEGQAGSDPGTLAEGQAGSDPGTLDEGQARTITPDDVVFPTVTTQSVIVDQTLSSDVVMKSDNRGSPVSSTGTLSSLQHLAKDFSFGDQFLNDNVFEADNEKATADIEA</sequence>
<accession>A0ABQ5CQI2</accession>
<reference evidence="2" key="1">
    <citation type="journal article" date="2022" name="Int. J. Mol. Sci.">
        <title>Draft Genome of Tanacetum Coccineum: Genomic Comparison of Closely Related Tanacetum-Family Plants.</title>
        <authorList>
            <person name="Yamashiro T."/>
            <person name="Shiraishi A."/>
            <person name="Nakayama K."/>
            <person name="Satake H."/>
        </authorList>
    </citation>
    <scope>NUCLEOTIDE SEQUENCE</scope>
</reference>
<feature type="region of interest" description="Disordered" evidence="1">
    <location>
        <begin position="1"/>
        <end position="109"/>
    </location>
</feature>
<dbReference type="Proteomes" id="UP001151760">
    <property type="component" value="Unassembled WGS sequence"/>
</dbReference>
<dbReference type="EMBL" id="BQNB010014472">
    <property type="protein sequence ID" value="GJT28593.1"/>
    <property type="molecule type" value="Genomic_DNA"/>
</dbReference>
<gene>
    <name evidence="2" type="ORF">Tco_0908868</name>
</gene>
<comment type="caution">
    <text evidence="2">The sequence shown here is derived from an EMBL/GenBank/DDBJ whole genome shotgun (WGS) entry which is preliminary data.</text>
</comment>
<evidence type="ECO:0000313" key="3">
    <source>
        <dbReference type="Proteomes" id="UP001151760"/>
    </source>
</evidence>